<proteinExistence type="predicted"/>
<dbReference type="InterPro" id="IPR036282">
    <property type="entry name" value="Glutathione-S-Trfase_C_sf"/>
</dbReference>
<dbReference type="InterPro" id="IPR054416">
    <property type="entry name" value="GST_UstS-like_C"/>
</dbReference>
<dbReference type="InterPro" id="IPR050983">
    <property type="entry name" value="GST_Omega/HSP26"/>
</dbReference>
<dbReference type="SUPFAM" id="SSF47616">
    <property type="entry name" value="GST C-terminal domain-like"/>
    <property type="match status" value="1"/>
</dbReference>
<dbReference type="PANTHER" id="PTHR43968:SF6">
    <property type="entry name" value="GLUTATHIONE S-TRANSFERASE OMEGA"/>
    <property type="match status" value="1"/>
</dbReference>
<dbReference type="Proteomes" id="UP000184267">
    <property type="component" value="Unassembled WGS sequence"/>
</dbReference>
<keyword evidence="3" id="KW-1185">Reference proteome</keyword>
<dbReference type="OrthoDB" id="4951845at2759"/>
<dbReference type="AlphaFoldDB" id="A0A1M2V6S4"/>
<dbReference type="Pfam" id="PF13409">
    <property type="entry name" value="GST_N_2"/>
    <property type="match status" value="1"/>
</dbReference>
<dbReference type="PROSITE" id="PS50404">
    <property type="entry name" value="GST_NTER"/>
    <property type="match status" value="1"/>
</dbReference>
<sequence>MTKPLVFYDLPGKDAAQRAVSANTWKTRFALNIKGIPYKTVWVEHPDVAALSRKIGTLPTSHNADGTPLYTVPAIYDPNTKVVLADSAAIVRYLDKTYPDTPRLIPTGTDALHAAFDHAFHSLLDSDLMSLVVNESASALLPRGEASFRATREAFFGGPLQEVAPPGSEKREKHWAGVKKAFGTYAQWIQADGVDKPFFLGDKIAHADVTFAGFLVFMRIVLGEDGKEWADLKTWDGGLWARYVEAFKKYESVDVGEMLVL</sequence>
<evidence type="ECO:0000313" key="2">
    <source>
        <dbReference type="EMBL" id="OJT03275.1"/>
    </source>
</evidence>
<dbReference type="InterPro" id="IPR004045">
    <property type="entry name" value="Glutathione_S-Trfase_N"/>
</dbReference>
<dbReference type="GO" id="GO:0005737">
    <property type="term" value="C:cytoplasm"/>
    <property type="evidence" value="ECO:0007669"/>
    <property type="project" value="TreeGrafter"/>
</dbReference>
<dbReference type="Gene3D" id="3.40.30.10">
    <property type="entry name" value="Glutaredoxin"/>
    <property type="match status" value="1"/>
</dbReference>
<evidence type="ECO:0000313" key="3">
    <source>
        <dbReference type="Proteomes" id="UP000184267"/>
    </source>
</evidence>
<dbReference type="OMA" id="WAITREN"/>
<accession>A0A1M2V6S4</accession>
<dbReference type="SUPFAM" id="SSF52833">
    <property type="entry name" value="Thioredoxin-like"/>
    <property type="match status" value="1"/>
</dbReference>
<dbReference type="STRING" id="154538.A0A1M2V6S4"/>
<dbReference type="InterPro" id="IPR036249">
    <property type="entry name" value="Thioredoxin-like_sf"/>
</dbReference>
<evidence type="ECO:0000259" key="1">
    <source>
        <dbReference type="PROSITE" id="PS50404"/>
    </source>
</evidence>
<dbReference type="PANTHER" id="PTHR43968">
    <property type="match status" value="1"/>
</dbReference>
<reference evidence="2 3" key="1">
    <citation type="submission" date="2016-10" db="EMBL/GenBank/DDBJ databases">
        <title>Genome sequence of the basidiomycete white-rot fungus Trametes pubescens.</title>
        <authorList>
            <person name="Makela M.R."/>
            <person name="Granchi Z."/>
            <person name="Peng M."/>
            <person name="De Vries R.P."/>
            <person name="Grigoriev I."/>
            <person name="Riley R."/>
            <person name="Hilden K."/>
        </authorList>
    </citation>
    <scope>NUCLEOTIDE SEQUENCE [LARGE SCALE GENOMIC DNA]</scope>
    <source>
        <strain evidence="2 3">FBCC735</strain>
    </source>
</reference>
<dbReference type="Gene3D" id="1.20.1050.10">
    <property type="match status" value="1"/>
</dbReference>
<feature type="domain" description="GST N-terminal" evidence="1">
    <location>
        <begin position="11"/>
        <end position="102"/>
    </location>
</feature>
<comment type="caution">
    <text evidence="2">The sequence shown here is derived from an EMBL/GenBank/DDBJ whole genome shotgun (WGS) entry which is preliminary data.</text>
</comment>
<protein>
    <recommendedName>
        <fullName evidence="1">GST N-terminal domain-containing protein</fullName>
    </recommendedName>
</protein>
<dbReference type="Pfam" id="PF22041">
    <property type="entry name" value="GST_C_7"/>
    <property type="match status" value="1"/>
</dbReference>
<name>A0A1M2V6S4_TRAPU</name>
<gene>
    <name evidence="2" type="ORF">TRAPUB_6142</name>
</gene>
<organism evidence="2 3">
    <name type="scientific">Trametes pubescens</name>
    <name type="common">White-rot fungus</name>
    <dbReference type="NCBI Taxonomy" id="154538"/>
    <lineage>
        <taxon>Eukaryota</taxon>
        <taxon>Fungi</taxon>
        <taxon>Dikarya</taxon>
        <taxon>Basidiomycota</taxon>
        <taxon>Agaricomycotina</taxon>
        <taxon>Agaricomycetes</taxon>
        <taxon>Polyporales</taxon>
        <taxon>Polyporaceae</taxon>
        <taxon>Trametes</taxon>
    </lineage>
</organism>
<dbReference type="EMBL" id="MNAD01001620">
    <property type="protein sequence ID" value="OJT03275.1"/>
    <property type="molecule type" value="Genomic_DNA"/>
</dbReference>